<dbReference type="NCBIfam" id="TIGR03062">
    <property type="entry name" value="pip_yhgE_Cterm"/>
    <property type="match status" value="1"/>
</dbReference>
<evidence type="ECO:0000256" key="1">
    <source>
        <dbReference type="ARBA" id="ARBA00004141"/>
    </source>
</evidence>
<feature type="domain" description="ABC-2 type transporter transmembrane" evidence="6">
    <location>
        <begin position="445"/>
        <end position="722"/>
    </location>
</feature>
<feature type="transmembrane region" description="Helical" evidence="5">
    <location>
        <begin position="707"/>
        <end position="724"/>
    </location>
</feature>
<feature type="transmembrane region" description="Helical" evidence="5">
    <location>
        <begin position="51"/>
        <end position="70"/>
    </location>
</feature>
<accession>A0ABZ3FKE1</accession>
<feature type="transmembrane region" description="Helical" evidence="5">
    <location>
        <begin position="554"/>
        <end position="573"/>
    </location>
</feature>
<evidence type="ECO:0000256" key="2">
    <source>
        <dbReference type="ARBA" id="ARBA00022692"/>
    </source>
</evidence>
<comment type="subcellular location">
    <subcellularLocation>
        <location evidence="1">Membrane</location>
        <topology evidence="1">Multi-pass membrane protein</topology>
    </subcellularLocation>
</comment>
<dbReference type="InterPro" id="IPR017501">
    <property type="entry name" value="Phage_infect_YhgE_C"/>
</dbReference>
<feature type="transmembrane region" description="Helical" evidence="5">
    <location>
        <begin position="585"/>
        <end position="612"/>
    </location>
</feature>
<feature type="transmembrane region" description="Helical" evidence="5">
    <location>
        <begin position="618"/>
        <end position="640"/>
    </location>
</feature>
<evidence type="ECO:0000256" key="3">
    <source>
        <dbReference type="ARBA" id="ARBA00022989"/>
    </source>
</evidence>
<keyword evidence="4 5" id="KW-0472">Membrane</keyword>
<keyword evidence="8" id="KW-1185">Reference proteome</keyword>
<feature type="domain" description="ABC-2 type transporter transmembrane" evidence="6">
    <location>
        <begin position="53"/>
        <end position="191"/>
    </location>
</feature>
<dbReference type="InterPro" id="IPR051328">
    <property type="entry name" value="T7SS_ABC-Transporter"/>
</dbReference>
<dbReference type="Gene3D" id="3.40.1710.10">
    <property type="entry name" value="abc type-2 transporter like domain"/>
    <property type="match status" value="1"/>
</dbReference>
<evidence type="ECO:0000256" key="5">
    <source>
        <dbReference type="SAM" id="Phobius"/>
    </source>
</evidence>
<protein>
    <recommendedName>
        <fullName evidence="6">ABC-2 type transporter transmembrane domain-containing protein</fullName>
    </recommendedName>
</protein>
<dbReference type="EMBL" id="CP154622">
    <property type="protein sequence ID" value="XAM43161.1"/>
    <property type="molecule type" value="Genomic_DNA"/>
</dbReference>
<dbReference type="Pfam" id="PF12698">
    <property type="entry name" value="ABC2_membrane_3"/>
    <property type="match status" value="2"/>
</dbReference>
<evidence type="ECO:0000259" key="6">
    <source>
        <dbReference type="Pfam" id="PF12698"/>
    </source>
</evidence>
<evidence type="ECO:0000256" key="4">
    <source>
        <dbReference type="ARBA" id="ARBA00023136"/>
    </source>
</evidence>
<sequence length="747" mass="81945">MMDLCINIKNKSKNKLKHKLDIFNLQLSGGIPMKNILKIFRDDLKDISTNMALIIVLIALAVLPSLYAWFNIEASWDPYGNTSNISVAVVNNDKGATLFEKDLNVGDKLIDELKSNNSLGWKFVNEEEAKKGVETGKYYASIEITPNFSKNIISVLSKDIHKAEIKYTVNEKINAIAPKITDKGASTIQLQVDQTVVKTASEAVFTTLNDLGISLEENLPMLTKIENSLIEVQGKFGKIDSILNTASDASSQISEISKLLQNDMPQIESTLKSSINLSKDVKEFLQATKSSMNDIAPTIKNDIKIINDISSSIASGVGDLTTAIEKGYENAPELVDGLYNKVDHLLSISTKLSDFLTKLDKIAPGTSIQGTIDSINEINSKLNLAKTSLGKVKEQINNGEKPSLNNLNGIVNVLNDVNKITNNLFNNYDTKIVAPLNEIFNKGITVSNDVISLLEKAEDKLPKINNILGTAINLSGDADDAIDYIKKKVPEAESALNKLVSDLSIVNDSDEMGDLIKFLKNDIIKQSNFLKEPVELVTNSLYPMANYGAAMTPFYTVLCLWVGVLLLTSLLTTEVKGEYKPYQVYFGRGLTFLSIGLLQALIVSVGDIYLLGVTVKNPAIFILLSLFISLVFNFIVYSLVSVFGNIGKAMAVILLVIQVAGSGGTFPIQVTPKFFQNVNPFLPFTYGISALREAVAGIYEPNLTGDIVVLLTFLALAIVLNVLLKGPINKMLHRFTKRMEESRLTEH</sequence>
<dbReference type="Proteomes" id="UP001477947">
    <property type="component" value="Chromosome"/>
</dbReference>
<proteinExistence type="predicted"/>
<evidence type="ECO:0000313" key="7">
    <source>
        <dbReference type="EMBL" id="XAM43161.1"/>
    </source>
</evidence>
<dbReference type="NCBIfam" id="TIGR03061">
    <property type="entry name" value="pip_yhgE_Nterm"/>
    <property type="match status" value="1"/>
</dbReference>
<dbReference type="PANTHER" id="PTHR43077">
    <property type="entry name" value="TRANSPORT PERMEASE YVFS-RELATED"/>
    <property type="match status" value="1"/>
</dbReference>
<dbReference type="InterPro" id="IPR017500">
    <property type="entry name" value="Phage_infect_YhgE_N"/>
</dbReference>
<gene>
    <name evidence="7" type="ORF">TPELB_34800</name>
</gene>
<dbReference type="PANTHER" id="PTHR43077:SF10">
    <property type="entry name" value="TRANSPORT PERMEASE PROTEIN"/>
    <property type="match status" value="1"/>
</dbReference>
<organism evidence="7 8">
    <name type="scientific">Terrisporobacter petrolearius</name>
    <dbReference type="NCBI Taxonomy" id="1460447"/>
    <lineage>
        <taxon>Bacteria</taxon>
        <taxon>Bacillati</taxon>
        <taxon>Bacillota</taxon>
        <taxon>Clostridia</taxon>
        <taxon>Peptostreptococcales</taxon>
        <taxon>Peptostreptococcaceae</taxon>
        <taxon>Terrisporobacter</taxon>
    </lineage>
</organism>
<reference evidence="7 8" key="1">
    <citation type="submission" date="2024-04" db="EMBL/GenBank/DDBJ databases">
        <title>Isolation and characterization of novel acetogenic strains of the genera Terrisporobacter and Acetoanaerobium.</title>
        <authorList>
            <person name="Boeer T."/>
            <person name="Schueler M.A."/>
            <person name="Lueschen A."/>
            <person name="Eysell L."/>
            <person name="Droege J."/>
            <person name="Heinemann M."/>
            <person name="Engelhardt L."/>
            <person name="Basen M."/>
            <person name="Daniel R."/>
        </authorList>
    </citation>
    <scope>NUCLEOTIDE SEQUENCE [LARGE SCALE GENOMIC DNA]</scope>
    <source>
        <strain evidence="7 8">ELB</strain>
    </source>
</reference>
<feature type="transmembrane region" description="Helical" evidence="5">
    <location>
        <begin position="652"/>
        <end position="670"/>
    </location>
</feature>
<keyword evidence="3 5" id="KW-1133">Transmembrane helix</keyword>
<keyword evidence="2 5" id="KW-0812">Transmembrane</keyword>
<dbReference type="InterPro" id="IPR013525">
    <property type="entry name" value="ABC2_TM"/>
</dbReference>
<evidence type="ECO:0000313" key="8">
    <source>
        <dbReference type="Proteomes" id="UP001477947"/>
    </source>
</evidence>
<name>A0ABZ3FKE1_9FIRM</name>